<sequence length="50" mass="5711">MWGPRRPDIADVGSEESRYSECRGPRRPDIVDVGSEETRYSGCRVRGEQI</sequence>
<evidence type="ECO:0000256" key="1">
    <source>
        <dbReference type="SAM" id="MobiDB-lite"/>
    </source>
</evidence>
<reference evidence="2" key="1">
    <citation type="submission" date="2023-05" db="EMBL/GenBank/DDBJ databases">
        <authorList>
            <person name="Stuckert A."/>
        </authorList>
    </citation>
    <scope>NUCLEOTIDE SEQUENCE</scope>
</reference>
<keyword evidence="3" id="KW-1185">Reference proteome</keyword>
<gene>
    <name evidence="2" type="ORF">SPARVUS_LOCUS14077791</name>
</gene>
<organism evidence="2 3">
    <name type="scientific">Staurois parvus</name>
    <dbReference type="NCBI Taxonomy" id="386267"/>
    <lineage>
        <taxon>Eukaryota</taxon>
        <taxon>Metazoa</taxon>
        <taxon>Chordata</taxon>
        <taxon>Craniata</taxon>
        <taxon>Vertebrata</taxon>
        <taxon>Euteleostomi</taxon>
        <taxon>Amphibia</taxon>
        <taxon>Batrachia</taxon>
        <taxon>Anura</taxon>
        <taxon>Neobatrachia</taxon>
        <taxon>Ranoidea</taxon>
        <taxon>Ranidae</taxon>
        <taxon>Staurois</taxon>
    </lineage>
</organism>
<dbReference type="Proteomes" id="UP001162483">
    <property type="component" value="Unassembled WGS sequence"/>
</dbReference>
<evidence type="ECO:0000313" key="3">
    <source>
        <dbReference type="Proteomes" id="UP001162483"/>
    </source>
</evidence>
<comment type="caution">
    <text evidence="2">The sequence shown here is derived from an EMBL/GenBank/DDBJ whole genome shotgun (WGS) entry which is preliminary data.</text>
</comment>
<dbReference type="EMBL" id="CATNWA010018581">
    <property type="protein sequence ID" value="CAI9608306.1"/>
    <property type="molecule type" value="Genomic_DNA"/>
</dbReference>
<proteinExistence type="predicted"/>
<name>A0ABN9GFU7_9NEOB</name>
<feature type="region of interest" description="Disordered" evidence="1">
    <location>
        <begin position="1"/>
        <end position="30"/>
    </location>
</feature>
<accession>A0ABN9GFU7</accession>
<evidence type="ECO:0000313" key="2">
    <source>
        <dbReference type="EMBL" id="CAI9608306.1"/>
    </source>
</evidence>
<protein>
    <submittedName>
        <fullName evidence="2">Uncharacterized protein</fullName>
    </submittedName>
</protein>